<gene>
    <name evidence="7" type="ORF">CEUSTIGMA_g6853.t1</name>
</gene>
<reference evidence="7 8" key="1">
    <citation type="submission" date="2017-08" db="EMBL/GenBank/DDBJ databases">
        <title>Acidophilic green algal genome provides insights into adaptation to an acidic environment.</title>
        <authorList>
            <person name="Hirooka S."/>
            <person name="Hirose Y."/>
            <person name="Kanesaki Y."/>
            <person name="Higuchi S."/>
            <person name="Fujiwara T."/>
            <person name="Onuma R."/>
            <person name="Era A."/>
            <person name="Ohbayashi R."/>
            <person name="Uzuka A."/>
            <person name="Nozaki H."/>
            <person name="Yoshikawa H."/>
            <person name="Miyagishima S.Y."/>
        </authorList>
    </citation>
    <scope>NUCLEOTIDE SEQUENCE [LARGE SCALE GENOMIC DNA]</scope>
    <source>
        <strain evidence="7 8">NIES-2499</strain>
    </source>
</reference>
<feature type="transmembrane region" description="Helical" evidence="5">
    <location>
        <begin position="99"/>
        <end position="120"/>
    </location>
</feature>
<evidence type="ECO:0000256" key="3">
    <source>
        <dbReference type="ARBA" id="ARBA00022989"/>
    </source>
</evidence>
<keyword evidence="4 5" id="KW-0472">Membrane</keyword>
<dbReference type="SUPFAM" id="SSF103481">
    <property type="entry name" value="Multidrug resistance efflux transporter EmrE"/>
    <property type="match status" value="1"/>
</dbReference>
<name>A0A250X942_9CHLO</name>
<keyword evidence="8" id="KW-1185">Reference proteome</keyword>
<dbReference type="Proteomes" id="UP000232323">
    <property type="component" value="Unassembled WGS sequence"/>
</dbReference>
<evidence type="ECO:0000256" key="1">
    <source>
        <dbReference type="ARBA" id="ARBA00004141"/>
    </source>
</evidence>
<feature type="transmembrane region" description="Helical" evidence="5">
    <location>
        <begin position="67"/>
        <end position="87"/>
    </location>
</feature>
<evidence type="ECO:0000313" key="7">
    <source>
        <dbReference type="EMBL" id="GAX79412.1"/>
    </source>
</evidence>
<dbReference type="AlphaFoldDB" id="A0A250X942"/>
<sequence length="350" mass="38444">MRNSLGGTILTEPLLDREMSKSHTVLGVQEGVMRVLLAVIVCSAWMFVSSLLILLNKYIMVDLEFKYPMVVSSMGMMMSGILSYMSCHVFRIVPANSPISFPFWLNRMLPVGFFMAMTLWTGNEVYLYLTVAFIQMLKAFTPVITMIALFISRLEDPTAAMIASVLLIALGTATAAYGEIKLSLLGLIFMFGSETGEAIRLVMTQYLLVGLKLNPIEGLMYLAPACCFWLFLGACYREIPEIIEQGSLKVMWEHPFLFLAAAVMGFGVNTLAYTAIKLASSLTLKVLGTVKNTLLVVIGMVFLSEVVTRVQALGYMLSLAGFAWYNRIKMTQIASSTTEAVSVKGGANAA</sequence>
<evidence type="ECO:0000256" key="5">
    <source>
        <dbReference type="SAM" id="Phobius"/>
    </source>
</evidence>
<dbReference type="Pfam" id="PF03151">
    <property type="entry name" value="TPT"/>
    <property type="match status" value="1"/>
</dbReference>
<evidence type="ECO:0000256" key="4">
    <source>
        <dbReference type="ARBA" id="ARBA00023136"/>
    </source>
</evidence>
<feature type="domain" description="Sugar phosphate transporter" evidence="6">
    <location>
        <begin position="39"/>
        <end position="326"/>
    </location>
</feature>
<dbReference type="InterPro" id="IPR050186">
    <property type="entry name" value="TPT_transporter"/>
</dbReference>
<feature type="transmembrane region" description="Helical" evidence="5">
    <location>
        <begin position="35"/>
        <end position="55"/>
    </location>
</feature>
<dbReference type="GO" id="GO:0016020">
    <property type="term" value="C:membrane"/>
    <property type="evidence" value="ECO:0007669"/>
    <property type="project" value="UniProtKB-SubCell"/>
</dbReference>
<dbReference type="OrthoDB" id="6418713at2759"/>
<feature type="transmembrane region" description="Helical" evidence="5">
    <location>
        <begin position="158"/>
        <end position="177"/>
    </location>
</feature>
<keyword evidence="3 5" id="KW-1133">Transmembrane helix</keyword>
<evidence type="ECO:0000259" key="6">
    <source>
        <dbReference type="Pfam" id="PF03151"/>
    </source>
</evidence>
<protein>
    <recommendedName>
        <fullName evidence="6">Sugar phosphate transporter domain-containing protein</fullName>
    </recommendedName>
</protein>
<accession>A0A250X942</accession>
<comment type="caution">
    <text evidence="7">The sequence shown here is derived from an EMBL/GenBank/DDBJ whole genome shotgun (WGS) entry which is preliminary data.</text>
</comment>
<dbReference type="InterPro" id="IPR004853">
    <property type="entry name" value="Sugar_P_trans_dom"/>
</dbReference>
<dbReference type="EMBL" id="BEGY01000042">
    <property type="protein sequence ID" value="GAX79412.1"/>
    <property type="molecule type" value="Genomic_DNA"/>
</dbReference>
<feature type="transmembrane region" description="Helical" evidence="5">
    <location>
        <begin position="256"/>
        <end position="276"/>
    </location>
</feature>
<dbReference type="InterPro" id="IPR037185">
    <property type="entry name" value="EmrE-like"/>
</dbReference>
<feature type="transmembrane region" description="Helical" evidence="5">
    <location>
        <begin position="126"/>
        <end position="151"/>
    </location>
</feature>
<feature type="transmembrane region" description="Helical" evidence="5">
    <location>
        <begin position="218"/>
        <end position="236"/>
    </location>
</feature>
<keyword evidence="2 5" id="KW-0812">Transmembrane</keyword>
<comment type="subcellular location">
    <subcellularLocation>
        <location evidence="1">Membrane</location>
        <topology evidence="1">Multi-pass membrane protein</topology>
    </subcellularLocation>
</comment>
<organism evidence="7 8">
    <name type="scientific">Chlamydomonas eustigma</name>
    <dbReference type="NCBI Taxonomy" id="1157962"/>
    <lineage>
        <taxon>Eukaryota</taxon>
        <taxon>Viridiplantae</taxon>
        <taxon>Chlorophyta</taxon>
        <taxon>core chlorophytes</taxon>
        <taxon>Chlorophyceae</taxon>
        <taxon>CS clade</taxon>
        <taxon>Chlamydomonadales</taxon>
        <taxon>Chlamydomonadaceae</taxon>
        <taxon>Chlamydomonas</taxon>
    </lineage>
</organism>
<evidence type="ECO:0000313" key="8">
    <source>
        <dbReference type="Proteomes" id="UP000232323"/>
    </source>
</evidence>
<proteinExistence type="predicted"/>
<dbReference type="PANTHER" id="PTHR11132">
    <property type="entry name" value="SOLUTE CARRIER FAMILY 35"/>
    <property type="match status" value="1"/>
</dbReference>
<evidence type="ECO:0000256" key="2">
    <source>
        <dbReference type="ARBA" id="ARBA00022692"/>
    </source>
</evidence>
<feature type="transmembrane region" description="Helical" evidence="5">
    <location>
        <begin position="296"/>
        <end position="325"/>
    </location>
</feature>